<protein>
    <recommendedName>
        <fullName evidence="4">Secreted protein</fullName>
    </recommendedName>
</protein>
<evidence type="ECO:0000313" key="2">
    <source>
        <dbReference type="EMBL" id="KOS43794.1"/>
    </source>
</evidence>
<accession>A0A0M8P921</accession>
<dbReference type="AlphaFoldDB" id="A0A0M8P921"/>
<keyword evidence="3" id="KW-1185">Reference proteome</keyword>
<organism evidence="2 3">
    <name type="scientific">Penicillium nordicum</name>
    <dbReference type="NCBI Taxonomy" id="229535"/>
    <lineage>
        <taxon>Eukaryota</taxon>
        <taxon>Fungi</taxon>
        <taxon>Dikarya</taxon>
        <taxon>Ascomycota</taxon>
        <taxon>Pezizomycotina</taxon>
        <taxon>Eurotiomycetes</taxon>
        <taxon>Eurotiomycetidae</taxon>
        <taxon>Eurotiales</taxon>
        <taxon>Aspergillaceae</taxon>
        <taxon>Penicillium</taxon>
    </lineage>
</organism>
<evidence type="ECO:0000313" key="3">
    <source>
        <dbReference type="Proteomes" id="UP000037696"/>
    </source>
</evidence>
<feature type="chain" id="PRO_5005819778" description="Secreted protein" evidence="1">
    <location>
        <begin position="21"/>
        <end position="86"/>
    </location>
</feature>
<sequence length="86" mass="10253">MAKQGIFVIWQLINALILHGQSTRERPKTMTRGSITEPQLPRYLRYEVKLSSINLSTLEDRKEKENKKKKEWDFPFFAWKLETTRG</sequence>
<proteinExistence type="predicted"/>
<feature type="signal peptide" evidence="1">
    <location>
        <begin position="1"/>
        <end position="20"/>
    </location>
</feature>
<name>A0A0M8P921_9EURO</name>
<reference evidence="2 3" key="1">
    <citation type="submission" date="2015-08" db="EMBL/GenBank/DDBJ databases">
        <title>Genome sequencing of Penicillium nordicum.</title>
        <authorList>
            <person name="Nguyen H.D."/>
            <person name="Seifert K.A."/>
        </authorList>
    </citation>
    <scope>NUCLEOTIDE SEQUENCE [LARGE SCALE GENOMIC DNA]</scope>
    <source>
        <strain evidence="2 3">DAOMC 185683</strain>
    </source>
</reference>
<keyword evidence="1" id="KW-0732">Signal</keyword>
<evidence type="ECO:0000256" key="1">
    <source>
        <dbReference type="SAM" id="SignalP"/>
    </source>
</evidence>
<dbReference type="EMBL" id="LHQQ01000073">
    <property type="protein sequence ID" value="KOS43794.1"/>
    <property type="molecule type" value="Genomic_DNA"/>
</dbReference>
<dbReference type="Proteomes" id="UP000037696">
    <property type="component" value="Unassembled WGS sequence"/>
</dbReference>
<comment type="caution">
    <text evidence="2">The sequence shown here is derived from an EMBL/GenBank/DDBJ whole genome shotgun (WGS) entry which is preliminary data.</text>
</comment>
<gene>
    <name evidence="2" type="ORF">ACN38_g5308</name>
</gene>
<evidence type="ECO:0008006" key="4">
    <source>
        <dbReference type="Google" id="ProtNLM"/>
    </source>
</evidence>